<dbReference type="PANTHER" id="PTHR12191:SF2">
    <property type="entry name" value="METAL CATION SYMPORTER ZIP8"/>
    <property type="match status" value="1"/>
</dbReference>
<evidence type="ECO:0000256" key="6">
    <source>
        <dbReference type="SAM" id="Phobius"/>
    </source>
</evidence>
<feature type="transmembrane region" description="Helical" evidence="6">
    <location>
        <begin position="196"/>
        <end position="213"/>
    </location>
</feature>
<evidence type="ECO:0000313" key="8">
    <source>
        <dbReference type="EMBL" id="KAF5906438.1"/>
    </source>
</evidence>
<comment type="subcellular location">
    <subcellularLocation>
        <location evidence="1">Membrane</location>
        <topology evidence="1">Multi-pass membrane protein</topology>
    </subcellularLocation>
</comment>
<keyword evidence="5 6" id="KW-0472">Membrane</keyword>
<dbReference type="AlphaFoldDB" id="A0A8J4XEM9"/>
<dbReference type="InterPro" id="IPR050799">
    <property type="entry name" value="ZIP_Transporter"/>
</dbReference>
<keyword evidence="9" id="KW-1185">Reference proteome</keyword>
<sequence>MHDFPVLFTAVCLGFFLTEAPGFNAEPLHNDFLRDVLAVYGENRLLDVNAVNTLLDAVSLGKPADLDTLTAHAQCGSAEEILDIYGLSNLTHLDNRHLITICPALLNRAVLPPCPLQASEPGLHIESYVWGYGFLAVTIINLASLLGLILIPFTKKPYFPKVLTYFIGLAIGTLFSNAVLQLIPEALGFDPKKDNYIVNAVGIFGGFYLLFFTEKVLKMLLKTDQEHGHSHFSPPEVPQQNGSAVITVTSFSIPSSDKSSLTSEATVEQTPSSQGCCGRLARVKTLAWMITLSDALHNFIDGLAIGASFTVSALAGFSTSIAIVCEEFPHELGDFVILLNAGMSIRQAALFNLLSAMSCYLGLVLGILVGSTFAPNVIFALAGGMFLYIALADM</sequence>
<evidence type="ECO:0000256" key="7">
    <source>
        <dbReference type="SAM" id="SignalP"/>
    </source>
</evidence>
<dbReference type="OrthoDB" id="200954at2759"/>
<keyword evidence="7" id="KW-0732">Signal</keyword>
<comment type="caution">
    <text evidence="8">The sequence shown here is derived from an EMBL/GenBank/DDBJ whole genome shotgun (WGS) entry which is preliminary data.</text>
</comment>
<organism evidence="8 9">
    <name type="scientific">Clarias magur</name>
    <name type="common">Asian catfish</name>
    <name type="synonym">Macropteronotus magur</name>
    <dbReference type="NCBI Taxonomy" id="1594786"/>
    <lineage>
        <taxon>Eukaryota</taxon>
        <taxon>Metazoa</taxon>
        <taxon>Chordata</taxon>
        <taxon>Craniata</taxon>
        <taxon>Vertebrata</taxon>
        <taxon>Euteleostomi</taxon>
        <taxon>Actinopterygii</taxon>
        <taxon>Neopterygii</taxon>
        <taxon>Teleostei</taxon>
        <taxon>Ostariophysi</taxon>
        <taxon>Siluriformes</taxon>
        <taxon>Clariidae</taxon>
        <taxon>Clarias</taxon>
    </lineage>
</organism>
<dbReference type="GO" id="GO:0005886">
    <property type="term" value="C:plasma membrane"/>
    <property type="evidence" value="ECO:0007669"/>
    <property type="project" value="TreeGrafter"/>
</dbReference>
<dbReference type="GO" id="GO:0071578">
    <property type="term" value="P:zinc ion import across plasma membrane"/>
    <property type="evidence" value="ECO:0007669"/>
    <property type="project" value="TreeGrafter"/>
</dbReference>
<dbReference type="PANTHER" id="PTHR12191">
    <property type="entry name" value="SOLUTE CARRIER FAMILY 39"/>
    <property type="match status" value="1"/>
</dbReference>
<feature type="chain" id="PRO_5035187306" evidence="7">
    <location>
        <begin position="26"/>
        <end position="394"/>
    </location>
</feature>
<evidence type="ECO:0000256" key="3">
    <source>
        <dbReference type="ARBA" id="ARBA00022692"/>
    </source>
</evidence>
<feature type="signal peptide" evidence="7">
    <location>
        <begin position="1"/>
        <end position="25"/>
    </location>
</feature>
<reference evidence="8" key="1">
    <citation type="submission" date="2020-07" db="EMBL/GenBank/DDBJ databases">
        <title>Clarias magur genome sequencing, assembly and annotation.</title>
        <authorList>
            <person name="Kushwaha B."/>
            <person name="Kumar R."/>
            <person name="Das P."/>
            <person name="Joshi C.G."/>
            <person name="Kumar D."/>
            <person name="Nagpure N.S."/>
            <person name="Pandey M."/>
            <person name="Agarwal S."/>
            <person name="Srivastava S."/>
            <person name="Singh M."/>
            <person name="Sahoo L."/>
            <person name="Jayasankar P."/>
            <person name="Meher P.K."/>
            <person name="Koringa P.G."/>
            <person name="Iquebal M.A."/>
            <person name="Das S.P."/>
            <person name="Bit A."/>
            <person name="Patnaik S."/>
            <person name="Patel N."/>
            <person name="Shah T.M."/>
            <person name="Hinsu A."/>
            <person name="Jena J.K."/>
        </authorList>
    </citation>
    <scope>NUCLEOTIDE SEQUENCE</scope>
    <source>
        <strain evidence="8">CIFAMagur01</strain>
        <tissue evidence="8">Testis</tissue>
    </source>
</reference>
<dbReference type="Proteomes" id="UP000727407">
    <property type="component" value="Unassembled WGS sequence"/>
</dbReference>
<keyword evidence="3 6" id="KW-0812">Transmembrane</keyword>
<proteinExistence type="inferred from homology"/>
<evidence type="ECO:0000256" key="4">
    <source>
        <dbReference type="ARBA" id="ARBA00022989"/>
    </source>
</evidence>
<comment type="similarity">
    <text evidence="2">Belongs to the ZIP transporter (TC 2.A.5) family.</text>
</comment>
<feature type="non-terminal residue" evidence="8">
    <location>
        <position position="1"/>
    </location>
</feature>
<dbReference type="EMBL" id="QNUK01000033">
    <property type="protein sequence ID" value="KAF5906438.1"/>
    <property type="molecule type" value="Genomic_DNA"/>
</dbReference>
<evidence type="ECO:0000313" key="9">
    <source>
        <dbReference type="Proteomes" id="UP000727407"/>
    </source>
</evidence>
<keyword evidence="4 6" id="KW-1133">Transmembrane helix</keyword>
<feature type="transmembrane region" description="Helical" evidence="6">
    <location>
        <begin position="163"/>
        <end position="184"/>
    </location>
</feature>
<dbReference type="GO" id="GO:0140410">
    <property type="term" value="F:monoatomic cation:bicarbonate symporter activity"/>
    <property type="evidence" value="ECO:0007669"/>
    <property type="project" value="TreeGrafter"/>
</dbReference>
<feature type="transmembrane region" description="Helical" evidence="6">
    <location>
        <begin position="373"/>
        <end position="391"/>
    </location>
</feature>
<evidence type="ECO:0000256" key="1">
    <source>
        <dbReference type="ARBA" id="ARBA00004141"/>
    </source>
</evidence>
<protein>
    <submittedName>
        <fullName evidence="8">Zinc transporter ZIP8-like</fullName>
    </submittedName>
</protein>
<accession>A0A8J4XEM9</accession>
<evidence type="ECO:0000256" key="5">
    <source>
        <dbReference type="ARBA" id="ARBA00023136"/>
    </source>
</evidence>
<evidence type="ECO:0000256" key="2">
    <source>
        <dbReference type="ARBA" id="ARBA00006939"/>
    </source>
</evidence>
<gene>
    <name evidence="8" type="primary">slc39a8</name>
    <name evidence="8" type="ORF">DAT39_003822</name>
</gene>
<name>A0A8J4XEM9_CLAMG</name>
<dbReference type="GO" id="GO:0005385">
    <property type="term" value="F:zinc ion transmembrane transporter activity"/>
    <property type="evidence" value="ECO:0007669"/>
    <property type="project" value="TreeGrafter"/>
</dbReference>
<dbReference type="Pfam" id="PF02535">
    <property type="entry name" value="Zip"/>
    <property type="match status" value="1"/>
</dbReference>
<feature type="transmembrane region" description="Helical" evidence="6">
    <location>
        <begin position="129"/>
        <end position="151"/>
    </location>
</feature>
<feature type="transmembrane region" description="Helical" evidence="6">
    <location>
        <begin position="348"/>
        <end position="367"/>
    </location>
</feature>
<dbReference type="GO" id="GO:0030003">
    <property type="term" value="P:intracellular monoatomic cation homeostasis"/>
    <property type="evidence" value="ECO:0007669"/>
    <property type="project" value="TreeGrafter"/>
</dbReference>
<dbReference type="InterPro" id="IPR003689">
    <property type="entry name" value="ZIP"/>
</dbReference>